<keyword evidence="13" id="KW-0137">Centromere</keyword>
<evidence type="ECO:0000256" key="9">
    <source>
        <dbReference type="ARBA" id="ARBA00022838"/>
    </source>
</evidence>
<feature type="compositionally biased region" description="Low complexity" evidence="16">
    <location>
        <begin position="125"/>
        <end position="147"/>
    </location>
</feature>
<proteinExistence type="inferred from homology"/>
<protein>
    <recommendedName>
        <fullName evidence="4">Centromere protein T</fullName>
    </recommendedName>
</protein>
<dbReference type="AlphaFoldDB" id="A0A2Y9QT17"/>
<dbReference type="PANTHER" id="PTHR46904">
    <property type="entry name" value="CENTROMERE PROTEIN T"/>
    <property type="match status" value="1"/>
</dbReference>
<feature type="region of interest" description="Disordered" evidence="16">
    <location>
        <begin position="347"/>
        <end position="425"/>
    </location>
</feature>
<keyword evidence="19" id="KW-1185">Reference proteome</keyword>
<evidence type="ECO:0000256" key="6">
    <source>
        <dbReference type="ARBA" id="ARBA00022553"/>
    </source>
</evidence>
<evidence type="ECO:0000256" key="5">
    <source>
        <dbReference type="ARBA" id="ARBA00022454"/>
    </source>
</evidence>
<evidence type="ECO:0000256" key="11">
    <source>
        <dbReference type="ARBA" id="ARBA00023242"/>
    </source>
</evidence>
<evidence type="ECO:0000256" key="4">
    <source>
        <dbReference type="ARBA" id="ARBA00016401"/>
    </source>
</evidence>
<dbReference type="RefSeq" id="XP_023582519.1">
    <property type="nucleotide sequence ID" value="XM_023726751.1"/>
</dbReference>
<evidence type="ECO:0000256" key="1">
    <source>
        <dbReference type="ARBA" id="ARBA00004123"/>
    </source>
</evidence>
<dbReference type="Proteomes" id="UP000248480">
    <property type="component" value="Unplaced"/>
</dbReference>
<feature type="region of interest" description="Disordered" evidence="16">
    <location>
        <begin position="1"/>
        <end position="63"/>
    </location>
</feature>
<evidence type="ECO:0000256" key="15">
    <source>
        <dbReference type="ARBA" id="ARBA00046865"/>
    </source>
</evidence>
<dbReference type="InterPro" id="IPR009072">
    <property type="entry name" value="Histone-fold"/>
</dbReference>
<dbReference type="InterPro" id="IPR028255">
    <property type="entry name" value="CENP-T"/>
</dbReference>
<gene>
    <name evidence="20" type="primary">CENPT</name>
</gene>
<dbReference type="CDD" id="cd22920">
    <property type="entry name" value="HFD_CENP-T"/>
    <property type="match status" value="1"/>
</dbReference>
<keyword evidence="12" id="KW-0131">Cell cycle</keyword>
<evidence type="ECO:0000256" key="13">
    <source>
        <dbReference type="ARBA" id="ARBA00023328"/>
    </source>
</evidence>
<comment type="subcellular location">
    <subcellularLocation>
        <location evidence="2">Chromosome</location>
        <location evidence="2">Centromere</location>
        <location evidence="2">Kinetochore</location>
    </subcellularLocation>
    <subcellularLocation>
        <location evidence="1">Nucleus</location>
    </subcellularLocation>
</comment>
<keyword evidence="7" id="KW-0132">Cell division</keyword>
<dbReference type="SUPFAM" id="SSF47113">
    <property type="entry name" value="Histone-fold"/>
    <property type="match status" value="1"/>
</dbReference>
<feature type="compositionally biased region" description="Polar residues" evidence="16">
    <location>
        <begin position="410"/>
        <end position="425"/>
    </location>
</feature>
<comment type="similarity">
    <text evidence="3">Belongs to the CENP-T/CNN1 family.</text>
</comment>
<dbReference type="GO" id="GO:0000278">
    <property type="term" value="P:mitotic cell cycle"/>
    <property type="evidence" value="ECO:0007669"/>
    <property type="project" value="TreeGrafter"/>
</dbReference>
<sequence length="577" mass="62043">MADCKSQSPDSEPTTRTLLRRVLDSAAPRTPLRPRSARAGSLSSQRKVTARRHSRGARAIGRWSHVQASGHLEEQTPRTLLKNILLTAPESSIVMPESVVMPVVQPSRRSTSGPQVVQSSRRESSQGSLELQLPELEPPTTLAPGLLAPGRRKQRLRLSVFQQGVDQGLPLSQEPHGNADASTLASSLNLTFATPLQSQSVGRPGLARRPPTHRAVDVGAFLQDLQDTSMALVSQGNSRRTPVATLPKDAVLEDTQPFSPPLVGCSPSTRCSLPCPSHTGAADAERAVGRRTQSGPGLQNNSPGKPTQLLAGRAVEVNTLAVGFPNTNSGISGEDGVEPLGDAADEQAEERMEEGGMSVSEAEEARGAQGSAEVEESEGHTEVTEANGSAGAVEAEEPEGSSGDEDTSDRTASPQLASSAPESLQTRRLHQFLEPVPPRSTADLCTEPLQPLLARLPPRPRTAGPRPCQDPHKAGLNHYAKLFSFYAKMPMEKAALEMVEKCLDKYFQHLCNDLEVFAAHAGRKTVKPEDLELLMRRQGLVTDEVSLHVLVERYLPLEYRQLLIPCAFSGNSVFPAQ</sequence>
<evidence type="ECO:0000313" key="20">
    <source>
        <dbReference type="RefSeq" id="XP_023582519.1"/>
    </source>
</evidence>
<dbReference type="GO" id="GO:0003677">
    <property type="term" value="F:DNA binding"/>
    <property type="evidence" value="ECO:0007669"/>
    <property type="project" value="UniProtKB-KW"/>
</dbReference>
<dbReference type="FunFam" id="1.10.20.10:FF:000050">
    <property type="entry name" value="centromere protein T isoform X2"/>
    <property type="match status" value="1"/>
</dbReference>
<dbReference type="Gene3D" id="1.10.20.10">
    <property type="entry name" value="Histone, subunit A"/>
    <property type="match status" value="1"/>
</dbReference>
<feature type="region of interest" description="Disordered" evidence="16">
    <location>
        <begin position="104"/>
        <end position="147"/>
    </location>
</feature>
<dbReference type="GO" id="GO:0005634">
    <property type="term" value="C:nucleus"/>
    <property type="evidence" value="ECO:0007669"/>
    <property type="project" value="UniProtKB-SubCell"/>
</dbReference>
<keyword evidence="9" id="KW-0995">Kinetochore</keyword>
<keyword evidence="11" id="KW-0539">Nucleus</keyword>
<dbReference type="GO" id="GO:0051301">
    <property type="term" value="P:cell division"/>
    <property type="evidence" value="ECO:0007669"/>
    <property type="project" value="UniProtKB-KW"/>
</dbReference>
<keyword evidence="8" id="KW-0498">Mitosis</keyword>
<evidence type="ECO:0000256" key="12">
    <source>
        <dbReference type="ARBA" id="ARBA00023306"/>
    </source>
</evidence>
<dbReference type="InterPro" id="IPR035425">
    <property type="entry name" value="CENP-T/H4_C"/>
</dbReference>
<dbReference type="CTD" id="80152"/>
<feature type="compositionally biased region" description="Acidic residues" evidence="16">
    <location>
        <begin position="394"/>
        <end position="407"/>
    </location>
</feature>
<evidence type="ECO:0000256" key="8">
    <source>
        <dbReference type="ARBA" id="ARBA00022776"/>
    </source>
</evidence>
<dbReference type="GO" id="GO:0051382">
    <property type="term" value="P:kinetochore assembly"/>
    <property type="evidence" value="ECO:0007669"/>
    <property type="project" value="InterPro"/>
</dbReference>
<name>A0A2Y9QT17_TRIMA</name>
<dbReference type="GO" id="GO:0046982">
    <property type="term" value="F:protein heterodimerization activity"/>
    <property type="evidence" value="ECO:0007669"/>
    <property type="project" value="InterPro"/>
</dbReference>
<evidence type="ECO:0000259" key="18">
    <source>
        <dbReference type="Pfam" id="PF16171"/>
    </source>
</evidence>
<dbReference type="GeneID" id="101355837"/>
<reference evidence="20" key="1">
    <citation type="submission" date="2025-08" db="UniProtKB">
        <authorList>
            <consortium name="RefSeq"/>
        </authorList>
    </citation>
    <scope>IDENTIFICATION</scope>
</reference>
<keyword evidence="10" id="KW-0238">DNA-binding</keyword>
<feature type="domain" description="CENP-T/Histone H4 histone fold" evidence="17">
    <location>
        <begin position="473"/>
        <end position="567"/>
    </location>
</feature>
<evidence type="ECO:0000313" key="19">
    <source>
        <dbReference type="Proteomes" id="UP000248480"/>
    </source>
</evidence>
<comment type="function">
    <text evidence="14">Component of the CENPA-NAC (nucleosome-associated) complex, a complex that plays a central role in assembly of kinetochore proteins, mitotic progression and chromosome segregation. The CENPA-NAC complex recruits the CENPA-CAD (nucleosome distal) complex and may be involved in incorporation of newly synthesized CENPA into centromeres. Part of a nucleosome-associated complex that binds specifically to histone H3-containing nucleosomes at the centromere, as opposed to nucleosomes containing CENPA. Component of the heterotetrameric CENP-T-W-S-X complex that binds and supercoils DNA, and plays an important role in kinetochore assembly. CENPT has a fundamental role in kinetochore assembly and function. It is one of the inner kinetochore proteins, with most further proteins binding downstream. Required for normal chromosome organization and normal progress through mitosis.</text>
</comment>
<accession>A0A2Y9QT17</accession>
<evidence type="ECO:0000256" key="10">
    <source>
        <dbReference type="ARBA" id="ARBA00023125"/>
    </source>
</evidence>
<keyword evidence="6" id="KW-0597">Phosphoprotein</keyword>
<evidence type="ECO:0000256" key="3">
    <source>
        <dbReference type="ARBA" id="ARBA00010137"/>
    </source>
</evidence>
<comment type="subunit">
    <text evidence="15">Component of the CENPA-CAD complex, composed of CENPI, CENPK, CENPL, CENPO, CENPP, CENPQ, CENPR and CENPS. The CENPA-CAD complex is probably recruited on centromeres by the CENPA-NAC complex, at least composed of CENPA, CENPC, CENPH, CENPM, CENPN, CENPT and CENPU. Identified in a centromeric complex containing histones H2A, H2B, H3 and H4, and at least CENPA, CENPB, CENPC, CENPT, CENPN, HJURP, SUPT16H, SSRP1 and RSF1. Interacts (via N-terminus) with the NDC80 complex. Heterodimer with CENPW; this dimer coassembles with CENPS-CENPX heterodimers at centromeres to form the tetrameric CENP-T-W-S-X complex.</text>
</comment>
<dbReference type="STRING" id="127582.A0A2Y9QT17"/>
<dbReference type="FunCoup" id="A0A2Y9QT17">
    <property type="interactions" value="1531"/>
</dbReference>
<dbReference type="GO" id="GO:0007059">
    <property type="term" value="P:chromosome segregation"/>
    <property type="evidence" value="ECO:0007669"/>
    <property type="project" value="TreeGrafter"/>
</dbReference>
<dbReference type="Pfam" id="PF16171">
    <property type="entry name" value="CENP-T_N"/>
    <property type="match status" value="1"/>
</dbReference>
<dbReference type="Pfam" id="PF15511">
    <property type="entry name" value="CENP-T_C"/>
    <property type="match status" value="1"/>
</dbReference>
<evidence type="ECO:0000256" key="14">
    <source>
        <dbReference type="ARBA" id="ARBA00045461"/>
    </source>
</evidence>
<feature type="compositionally biased region" description="Polar residues" evidence="16">
    <location>
        <begin position="1"/>
        <end position="17"/>
    </location>
</feature>
<dbReference type="KEGG" id="tmu:101355837"/>
<feature type="region of interest" description="Disordered" evidence="16">
    <location>
        <begin position="276"/>
        <end position="307"/>
    </location>
</feature>
<feature type="domain" description="Centromere kinetochore component CENP-T N-terminal" evidence="18">
    <location>
        <begin position="6"/>
        <end position="431"/>
    </location>
</feature>
<evidence type="ECO:0000256" key="2">
    <source>
        <dbReference type="ARBA" id="ARBA00004629"/>
    </source>
</evidence>
<keyword evidence="5" id="KW-0158">Chromosome</keyword>
<dbReference type="GO" id="GO:0000776">
    <property type="term" value="C:kinetochore"/>
    <property type="evidence" value="ECO:0007669"/>
    <property type="project" value="UniProtKB-KW"/>
</dbReference>
<evidence type="ECO:0000256" key="16">
    <source>
        <dbReference type="SAM" id="MobiDB-lite"/>
    </source>
</evidence>
<feature type="compositionally biased region" description="Polar residues" evidence="16">
    <location>
        <begin position="291"/>
        <end position="305"/>
    </location>
</feature>
<dbReference type="PANTHER" id="PTHR46904:SF1">
    <property type="entry name" value="CENTROMERE PROTEIN T"/>
    <property type="match status" value="1"/>
</dbReference>
<organism evidence="19 20">
    <name type="scientific">Trichechus manatus latirostris</name>
    <name type="common">Florida manatee</name>
    <dbReference type="NCBI Taxonomy" id="127582"/>
    <lineage>
        <taxon>Eukaryota</taxon>
        <taxon>Metazoa</taxon>
        <taxon>Chordata</taxon>
        <taxon>Craniata</taxon>
        <taxon>Vertebrata</taxon>
        <taxon>Euteleostomi</taxon>
        <taxon>Mammalia</taxon>
        <taxon>Eutheria</taxon>
        <taxon>Afrotheria</taxon>
        <taxon>Sirenia</taxon>
        <taxon>Trichechidae</taxon>
        <taxon>Trichechus</taxon>
    </lineage>
</organism>
<evidence type="ECO:0000259" key="17">
    <source>
        <dbReference type="Pfam" id="PF15511"/>
    </source>
</evidence>
<dbReference type="InterPro" id="IPR032373">
    <property type="entry name" value="CENP-T_N"/>
</dbReference>
<evidence type="ECO:0000256" key="7">
    <source>
        <dbReference type="ARBA" id="ARBA00022618"/>
    </source>
</evidence>
<dbReference type="InParanoid" id="A0A2Y9QT17"/>